<feature type="region of interest" description="Disordered" evidence="4">
    <location>
        <begin position="612"/>
        <end position="653"/>
    </location>
</feature>
<feature type="region of interest" description="Disordered" evidence="4">
    <location>
        <begin position="46"/>
        <end position="133"/>
    </location>
</feature>
<feature type="compositionally biased region" description="Polar residues" evidence="4">
    <location>
        <begin position="1"/>
        <end position="18"/>
    </location>
</feature>
<comment type="caution">
    <text evidence="6">The sequence shown here is derived from an EMBL/GenBank/DDBJ whole genome shotgun (WGS) entry which is preliminary data.</text>
</comment>
<keyword evidence="3" id="KW-1005">Bacterial flagellum biogenesis</keyword>
<proteinExistence type="inferred from homology"/>
<evidence type="ECO:0000313" key="6">
    <source>
        <dbReference type="EMBL" id="EGA67399.1"/>
    </source>
</evidence>
<dbReference type="OrthoDB" id="1792985at2"/>
<keyword evidence="6" id="KW-0969">Cilium</keyword>
<feature type="compositionally biased region" description="Polar residues" evidence="4">
    <location>
        <begin position="505"/>
        <end position="514"/>
    </location>
</feature>
<feature type="compositionally biased region" description="Low complexity" evidence="4">
    <location>
        <begin position="616"/>
        <end position="627"/>
    </location>
</feature>
<reference evidence="6 7" key="1">
    <citation type="journal article" date="2012" name="Int. J. Syst. Evol. Microbiol.">
        <title>Vibrio caribbeanicus sp. nov., isolated from the marine sponge Scleritoderma cyanea.</title>
        <authorList>
            <person name="Hoffmann M."/>
            <person name="Monday S.R."/>
            <person name="Allard M.W."/>
            <person name="Strain E.A."/>
            <person name="Whittaker P."/>
            <person name="Naum M."/>
            <person name="McCarthy P.J."/>
            <person name="Lopez J.V."/>
            <person name="Fischer M."/>
            <person name="Brown E.W."/>
        </authorList>
    </citation>
    <scope>NUCLEOTIDE SEQUENCE [LARGE SCALE GENOMIC DNA]</scope>
    <source>
        <strain evidence="6 7">LMG 20546</strain>
    </source>
</reference>
<sequence>MNINLSSVSESPKVTKATTEGGEASAETSETGGFFSKLAALIKGESGSEEGAAKVKQTSADGEEVALTKGEATEKSVKAEVTEGQTVDELLASEEGDSDAKAVSATSDEGAKVEKSVAESGEEKSPQSAAKIVSENDQVLQRLDSANKALQPNDGKQLPPEEVTAVQNTSQQAVDIEAEQNATADKAVTTAALSKQAQEVAVEGEETQLAAEKTEPAQAKQVVVNADGEEVLVPESAQRFIKQESEQTATEQQTKDVNNDTVITSSVAAKVASEQQSQTAAQNSEKMALEGEQVAKQISVDQPVKQSDSSAESIDLAAGAVVAGGVAAATLADKPVQSEATVTQGTSPANQAASLASEAQSEVAADSAITAAAVTAGAIPWATSNETVIADEVVIKPDTAPKAQQAAVAQSVHQALTAQQAQAQLSQGAAQVAQNQSALSAMPNELVASQMQQVAAAPNSALLQDQAVLKAAMGAKAVGTLGKLGSGKEGSQQASESSSGFAQQLAQASGQPGTNGLGQIRAEQAAAQSPLQLTRELAGDQVAERVQMMMSKNLKNIDIRLDPPELGRLQIRMNMNGDAATVHFTVANQQARDVIEQSMPRLREMLAQQGVQLGDSSVQQQASGQQQRRYADNGQGNSGQGGSNQGFSGEENLEPDINLDLNVAAKRDGISYYA</sequence>
<evidence type="ECO:0000256" key="1">
    <source>
        <dbReference type="ARBA" id="ARBA00003944"/>
    </source>
</evidence>
<evidence type="ECO:0000256" key="3">
    <source>
        <dbReference type="ARBA" id="ARBA00022795"/>
    </source>
</evidence>
<dbReference type="PANTHER" id="PTHR37533">
    <property type="entry name" value="FLAGELLAR HOOK-LENGTH CONTROL PROTEIN"/>
    <property type="match status" value="1"/>
</dbReference>
<dbReference type="Gene3D" id="3.30.750.140">
    <property type="match status" value="1"/>
</dbReference>
<feature type="region of interest" description="Disordered" evidence="4">
    <location>
        <begin position="485"/>
        <end position="517"/>
    </location>
</feature>
<dbReference type="Proteomes" id="UP000004371">
    <property type="component" value="Unassembled WGS sequence"/>
</dbReference>
<dbReference type="STRING" id="945543.VIBR0546_18862"/>
<keyword evidence="6" id="KW-0282">Flagellum</keyword>
<evidence type="ECO:0000256" key="4">
    <source>
        <dbReference type="SAM" id="MobiDB-lite"/>
    </source>
</evidence>
<comment type="function">
    <text evidence="1">Controls the length of the flagellar hook.</text>
</comment>
<dbReference type="PANTHER" id="PTHR37533:SF2">
    <property type="entry name" value="FLAGELLAR HOOK-LENGTH CONTROL PROTEIN"/>
    <property type="match status" value="1"/>
</dbReference>
<keyword evidence="6" id="KW-0966">Cell projection</keyword>
<organism evidence="6 7">
    <name type="scientific">Vibrio brasiliensis LMG 20546</name>
    <dbReference type="NCBI Taxonomy" id="945543"/>
    <lineage>
        <taxon>Bacteria</taxon>
        <taxon>Pseudomonadati</taxon>
        <taxon>Pseudomonadota</taxon>
        <taxon>Gammaproteobacteria</taxon>
        <taxon>Vibrionales</taxon>
        <taxon>Vibrionaceae</taxon>
        <taxon>Vibrio</taxon>
        <taxon>Vibrio oreintalis group</taxon>
    </lineage>
</organism>
<dbReference type="InterPro" id="IPR021136">
    <property type="entry name" value="Flagellar_hook_control-like_C"/>
</dbReference>
<dbReference type="EMBL" id="AEVS01000009">
    <property type="protein sequence ID" value="EGA67399.1"/>
    <property type="molecule type" value="Genomic_DNA"/>
</dbReference>
<feature type="domain" description="Flagellar hook-length control protein-like C-terminal" evidence="5">
    <location>
        <begin position="544"/>
        <end position="627"/>
    </location>
</feature>
<gene>
    <name evidence="6" type="ORF">VIBR0546_18862</name>
</gene>
<comment type="similarity">
    <text evidence="2">Belongs to the FliK family.</text>
</comment>
<protein>
    <submittedName>
        <fullName evidence="6">Flagellar hook-length control protein FliK</fullName>
    </submittedName>
</protein>
<accession>E8LPJ2</accession>
<dbReference type="RefSeq" id="WP_006877754.1">
    <property type="nucleotide sequence ID" value="NZ_AEVS01000009.1"/>
</dbReference>
<name>E8LPJ2_9VIBR</name>
<feature type="region of interest" description="Disordered" evidence="4">
    <location>
        <begin position="1"/>
        <end position="31"/>
    </location>
</feature>
<feature type="compositionally biased region" description="Basic and acidic residues" evidence="4">
    <location>
        <begin position="109"/>
        <end position="125"/>
    </location>
</feature>
<dbReference type="PRINTS" id="PR01007">
    <property type="entry name" value="FLGHOOKFLIK"/>
</dbReference>
<dbReference type="InterPro" id="IPR052563">
    <property type="entry name" value="FliK"/>
</dbReference>
<evidence type="ECO:0000256" key="2">
    <source>
        <dbReference type="ARBA" id="ARBA00009149"/>
    </source>
</evidence>
<dbReference type="InterPro" id="IPR001635">
    <property type="entry name" value="Flag_hook_Flik"/>
</dbReference>
<dbReference type="CDD" id="cd17470">
    <property type="entry name" value="T3SS_Flik_C"/>
    <property type="match status" value="1"/>
</dbReference>
<feature type="compositionally biased region" description="Low complexity" evidence="4">
    <location>
        <begin position="489"/>
        <end position="504"/>
    </location>
</feature>
<feature type="region of interest" description="Disordered" evidence="4">
    <location>
        <begin position="146"/>
        <end position="170"/>
    </location>
</feature>
<dbReference type="GO" id="GO:0009424">
    <property type="term" value="C:bacterial-type flagellum hook"/>
    <property type="evidence" value="ECO:0007669"/>
    <property type="project" value="InterPro"/>
</dbReference>
<evidence type="ECO:0000313" key="7">
    <source>
        <dbReference type="Proteomes" id="UP000004371"/>
    </source>
</evidence>
<dbReference type="Pfam" id="PF02120">
    <property type="entry name" value="Flg_hook"/>
    <property type="match status" value="1"/>
</dbReference>
<feature type="compositionally biased region" description="Basic and acidic residues" evidence="4">
    <location>
        <begin position="71"/>
        <end position="81"/>
    </location>
</feature>
<evidence type="ECO:0000259" key="5">
    <source>
        <dbReference type="Pfam" id="PF02120"/>
    </source>
</evidence>
<keyword evidence="7" id="KW-1185">Reference proteome</keyword>
<dbReference type="eggNOG" id="COG3144">
    <property type="taxonomic scope" value="Bacteria"/>
</dbReference>
<dbReference type="AlphaFoldDB" id="E8LPJ2"/>
<dbReference type="GO" id="GO:0044780">
    <property type="term" value="P:bacterial-type flagellum assembly"/>
    <property type="evidence" value="ECO:0007669"/>
    <property type="project" value="InterPro"/>
</dbReference>
<dbReference type="InterPro" id="IPR038610">
    <property type="entry name" value="FliK-like_C_sf"/>
</dbReference>